<evidence type="ECO:0000313" key="1">
    <source>
        <dbReference type="EMBL" id="GIH00160.1"/>
    </source>
</evidence>
<evidence type="ECO:0000313" key="2">
    <source>
        <dbReference type="Proteomes" id="UP000621500"/>
    </source>
</evidence>
<accession>A0ABQ4EZY4</accession>
<organism evidence="1 2">
    <name type="scientific">Plantactinospora mayteni</name>
    <dbReference type="NCBI Taxonomy" id="566021"/>
    <lineage>
        <taxon>Bacteria</taxon>
        <taxon>Bacillati</taxon>
        <taxon>Actinomycetota</taxon>
        <taxon>Actinomycetes</taxon>
        <taxon>Micromonosporales</taxon>
        <taxon>Micromonosporaceae</taxon>
        <taxon>Plantactinospora</taxon>
    </lineage>
</organism>
<comment type="caution">
    <text evidence="1">The sequence shown here is derived from an EMBL/GenBank/DDBJ whole genome shotgun (WGS) entry which is preliminary data.</text>
</comment>
<dbReference type="Proteomes" id="UP000621500">
    <property type="component" value="Unassembled WGS sequence"/>
</dbReference>
<sequence length="166" mass="18553">MKRCDRAVTPFVFLPTYGPLWTRRTPISVSTLWYGCASRPPSWAPPAPAVPPGGARQAGVAVGAGEGPAVTPQVRGRTTLFTWWTRWRGRRTERRAAPQILVAAQLDDAAEQRAARERVLKLASAYHDGRGRAVRERARAAWAAETRWDGQPIITTGQRQQYRRRP</sequence>
<name>A0ABQ4EZY4_9ACTN</name>
<gene>
    <name evidence="1" type="ORF">Pma05_67320</name>
</gene>
<protein>
    <submittedName>
        <fullName evidence="1">Uncharacterized protein</fullName>
    </submittedName>
</protein>
<keyword evidence="2" id="KW-1185">Reference proteome</keyword>
<dbReference type="EMBL" id="BONX01000050">
    <property type="protein sequence ID" value="GIH00160.1"/>
    <property type="molecule type" value="Genomic_DNA"/>
</dbReference>
<reference evidence="1 2" key="1">
    <citation type="submission" date="2021-01" db="EMBL/GenBank/DDBJ databases">
        <title>Whole genome shotgun sequence of Plantactinospora mayteni NBRC 109088.</title>
        <authorList>
            <person name="Komaki H."/>
            <person name="Tamura T."/>
        </authorList>
    </citation>
    <scope>NUCLEOTIDE SEQUENCE [LARGE SCALE GENOMIC DNA]</scope>
    <source>
        <strain evidence="1 2">NBRC 109088</strain>
    </source>
</reference>
<proteinExistence type="predicted"/>